<sequence length="248" mass="27290">MAIFDITLRLGSTTQTESCSQRAAVPALTNQDPIELSSSLPSPIFLVQSGSTVLSHPQTQSYSPIDKAAKCCSPTEEESTTAFEDENSLYYNCETSSTISSSFMMDKQDSDSLVKDHARSTGSLVFDHLKILLSQLDIPDNDSPKYHVAWAFDGCFAKPKPSAAFDLIAFEFKQMEYDSMMQGENLNNKSDLLKIQRKSNFLVKLSSIEFNQVPKFVKNLSKTPSWAVLKPLGPTTSVTFATATALLS</sequence>
<dbReference type="AlphaFoldDB" id="A0A9P6NR65"/>
<dbReference type="Proteomes" id="UP000886653">
    <property type="component" value="Unassembled WGS sequence"/>
</dbReference>
<organism evidence="1 2">
    <name type="scientific">Cronartium quercuum f. sp. fusiforme G11</name>
    <dbReference type="NCBI Taxonomy" id="708437"/>
    <lineage>
        <taxon>Eukaryota</taxon>
        <taxon>Fungi</taxon>
        <taxon>Dikarya</taxon>
        <taxon>Basidiomycota</taxon>
        <taxon>Pucciniomycotina</taxon>
        <taxon>Pucciniomycetes</taxon>
        <taxon>Pucciniales</taxon>
        <taxon>Coleosporiaceae</taxon>
        <taxon>Cronartium</taxon>
    </lineage>
</organism>
<evidence type="ECO:0000313" key="2">
    <source>
        <dbReference type="Proteomes" id="UP000886653"/>
    </source>
</evidence>
<evidence type="ECO:0000313" key="1">
    <source>
        <dbReference type="EMBL" id="KAG0148758.1"/>
    </source>
</evidence>
<comment type="caution">
    <text evidence="1">The sequence shown here is derived from an EMBL/GenBank/DDBJ whole genome shotgun (WGS) entry which is preliminary data.</text>
</comment>
<gene>
    <name evidence="1" type="ORF">CROQUDRAFT_105637</name>
</gene>
<keyword evidence="2" id="KW-1185">Reference proteome</keyword>
<dbReference type="EMBL" id="MU167234">
    <property type="protein sequence ID" value="KAG0148758.1"/>
    <property type="molecule type" value="Genomic_DNA"/>
</dbReference>
<name>A0A9P6NR65_9BASI</name>
<proteinExistence type="predicted"/>
<reference evidence="1" key="1">
    <citation type="submission" date="2013-11" db="EMBL/GenBank/DDBJ databases">
        <title>Genome sequence of the fusiform rust pathogen reveals effectors for host alternation and coevolution with pine.</title>
        <authorList>
            <consortium name="DOE Joint Genome Institute"/>
            <person name="Smith K."/>
            <person name="Pendleton A."/>
            <person name="Kubisiak T."/>
            <person name="Anderson C."/>
            <person name="Salamov A."/>
            <person name="Aerts A."/>
            <person name="Riley R."/>
            <person name="Clum A."/>
            <person name="Lindquist E."/>
            <person name="Ence D."/>
            <person name="Campbell M."/>
            <person name="Kronenberg Z."/>
            <person name="Feau N."/>
            <person name="Dhillon B."/>
            <person name="Hamelin R."/>
            <person name="Burleigh J."/>
            <person name="Smith J."/>
            <person name="Yandell M."/>
            <person name="Nelson C."/>
            <person name="Grigoriev I."/>
            <person name="Davis J."/>
        </authorList>
    </citation>
    <scope>NUCLEOTIDE SEQUENCE</scope>
    <source>
        <strain evidence="1">G11</strain>
    </source>
</reference>
<protein>
    <submittedName>
        <fullName evidence="1">Uncharacterized protein</fullName>
    </submittedName>
</protein>
<accession>A0A9P6NR65</accession>